<accession>A0A0C3HS28</accession>
<protein>
    <submittedName>
        <fullName evidence="2">Uncharacterized protein</fullName>
    </submittedName>
</protein>
<keyword evidence="3" id="KW-1185">Reference proteome</keyword>
<evidence type="ECO:0000313" key="3">
    <source>
        <dbReference type="Proteomes" id="UP000054321"/>
    </source>
</evidence>
<dbReference type="Proteomes" id="UP000054321">
    <property type="component" value="Unassembled WGS sequence"/>
</dbReference>
<evidence type="ECO:0000313" key="2">
    <source>
        <dbReference type="EMBL" id="KIN05825.1"/>
    </source>
</evidence>
<evidence type="ECO:0000256" key="1">
    <source>
        <dbReference type="SAM" id="MobiDB-lite"/>
    </source>
</evidence>
<reference evidence="3" key="2">
    <citation type="submission" date="2015-01" db="EMBL/GenBank/DDBJ databases">
        <title>Evolutionary Origins and Diversification of the Mycorrhizal Mutualists.</title>
        <authorList>
            <consortium name="DOE Joint Genome Institute"/>
            <consortium name="Mycorrhizal Genomics Consortium"/>
            <person name="Kohler A."/>
            <person name="Kuo A."/>
            <person name="Nagy L.G."/>
            <person name="Floudas D."/>
            <person name="Copeland A."/>
            <person name="Barry K.W."/>
            <person name="Cichocki N."/>
            <person name="Veneault-Fourrey C."/>
            <person name="LaButti K."/>
            <person name="Lindquist E.A."/>
            <person name="Lipzen A."/>
            <person name="Lundell T."/>
            <person name="Morin E."/>
            <person name="Murat C."/>
            <person name="Riley R."/>
            <person name="Ohm R."/>
            <person name="Sun H."/>
            <person name="Tunlid A."/>
            <person name="Henrissat B."/>
            <person name="Grigoriev I.V."/>
            <person name="Hibbett D.S."/>
            <person name="Martin F."/>
        </authorList>
    </citation>
    <scope>NUCLEOTIDE SEQUENCE [LARGE SCALE GENOMIC DNA]</scope>
    <source>
        <strain evidence="3">Zn</strain>
    </source>
</reference>
<feature type="compositionally biased region" description="Basic and acidic residues" evidence="1">
    <location>
        <begin position="58"/>
        <end position="68"/>
    </location>
</feature>
<dbReference type="InParanoid" id="A0A0C3HS28"/>
<dbReference type="HOGENOM" id="CLU_1611290_0_0_1"/>
<reference evidence="2 3" key="1">
    <citation type="submission" date="2014-04" db="EMBL/GenBank/DDBJ databases">
        <authorList>
            <consortium name="DOE Joint Genome Institute"/>
            <person name="Kuo A."/>
            <person name="Martino E."/>
            <person name="Perotto S."/>
            <person name="Kohler A."/>
            <person name="Nagy L.G."/>
            <person name="Floudas D."/>
            <person name="Copeland A."/>
            <person name="Barry K.W."/>
            <person name="Cichocki N."/>
            <person name="Veneault-Fourrey C."/>
            <person name="LaButti K."/>
            <person name="Lindquist E.A."/>
            <person name="Lipzen A."/>
            <person name="Lundell T."/>
            <person name="Morin E."/>
            <person name="Murat C."/>
            <person name="Sun H."/>
            <person name="Tunlid A."/>
            <person name="Henrissat B."/>
            <person name="Grigoriev I.V."/>
            <person name="Hibbett D.S."/>
            <person name="Martin F."/>
            <person name="Nordberg H.P."/>
            <person name="Cantor M.N."/>
            <person name="Hua S.X."/>
        </authorList>
    </citation>
    <scope>NUCLEOTIDE SEQUENCE [LARGE SCALE GENOMIC DNA]</scope>
    <source>
        <strain evidence="2 3">Zn</strain>
    </source>
</reference>
<dbReference type="EMBL" id="KN832871">
    <property type="protein sequence ID" value="KIN05825.1"/>
    <property type="molecule type" value="Genomic_DNA"/>
</dbReference>
<feature type="compositionally biased region" description="Gly residues" evidence="1">
    <location>
        <begin position="73"/>
        <end position="87"/>
    </location>
</feature>
<proteinExistence type="predicted"/>
<name>A0A0C3HS28_OIDMZ</name>
<feature type="compositionally biased region" description="Low complexity" evidence="1">
    <location>
        <begin position="155"/>
        <end position="165"/>
    </location>
</feature>
<sequence>MNCNERLRGVGQIGATRRGFALLHATRVVVARKASAGGRTQTGVDQDVVQCATSHRKRAEEAGTERDQLWTGGREGVFGGKGPGEIGNRGECVEDREGEQGHVRGREQRQTTRRRRRGGGESGIRGSWIVCVRDGLIKELSSRPCESPNAPSRTSGEGAAGAESG</sequence>
<feature type="compositionally biased region" description="Basic and acidic residues" evidence="1">
    <location>
        <begin position="91"/>
        <end position="110"/>
    </location>
</feature>
<organism evidence="2 3">
    <name type="scientific">Oidiodendron maius (strain Zn)</name>
    <dbReference type="NCBI Taxonomy" id="913774"/>
    <lineage>
        <taxon>Eukaryota</taxon>
        <taxon>Fungi</taxon>
        <taxon>Dikarya</taxon>
        <taxon>Ascomycota</taxon>
        <taxon>Pezizomycotina</taxon>
        <taxon>Leotiomycetes</taxon>
        <taxon>Leotiomycetes incertae sedis</taxon>
        <taxon>Myxotrichaceae</taxon>
        <taxon>Oidiodendron</taxon>
    </lineage>
</organism>
<feature type="region of interest" description="Disordered" evidence="1">
    <location>
        <begin position="140"/>
        <end position="165"/>
    </location>
</feature>
<feature type="region of interest" description="Disordered" evidence="1">
    <location>
        <begin position="56"/>
        <end position="124"/>
    </location>
</feature>
<gene>
    <name evidence="2" type="ORF">OIDMADRAFT_49338</name>
</gene>
<dbReference type="AlphaFoldDB" id="A0A0C3HS28"/>